<dbReference type="GO" id="GO:0016491">
    <property type="term" value="F:oxidoreductase activity"/>
    <property type="evidence" value="ECO:0007669"/>
    <property type="project" value="UniProtKB-KW"/>
</dbReference>
<evidence type="ECO:0000256" key="2">
    <source>
        <dbReference type="ARBA" id="ARBA00022630"/>
    </source>
</evidence>
<organism evidence="5 6">
    <name type="scientific">Vitis vinifera</name>
    <name type="common">Grape</name>
    <dbReference type="NCBI Taxonomy" id="29760"/>
    <lineage>
        <taxon>Eukaryota</taxon>
        <taxon>Viridiplantae</taxon>
        <taxon>Streptophyta</taxon>
        <taxon>Embryophyta</taxon>
        <taxon>Tracheophyta</taxon>
        <taxon>Spermatophyta</taxon>
        <taxon>Magnoliopsida</taxon>
        <taxon>eudicotyledons</taxon>
        <taxon>Gunneridae</taxon>
        <taxon>Pentapetalae</taxon>
        <taxon>rosids</taxon>
        <taxon>Vitales</taxon>
        <taxon>Vitaceae</taxon>
        <taxon>Viteae</taxon>
        <taxon>Vitis</taxon>
    </lineage>
</organism>
<dbReference type="PANTHER" id="PTHR42913">
    <property type="entry name" value="APOPTOSIS-INDUCING FACTOR 1"/>
    <property type="match status" value="1"/>
</dbReference>
<dbReference type="Proteomes" id="UP000288805">
    <property type="component" value="Unassembled WGS sequence"/>
</dbReference>
<comment type="caution">
    <text evidence="5">The sequence shown here is derived from an EMBL/GenBank/DDBJ whole genome shotgun (WGS) entry which is preliminary data.</text>
</comment>
<dbReference type="EMBL" id="QGNW01000005">
    <property type="protein sequence ID" value="RVX21067.1"/>
    <property type="molecule type" value="Genomic_DNA"/>
</dbReference>
<evidence type="ECO:0000256" key="3">
    <source>
        <dbReference type="ARBA" id="ARBA00022827"/>
    </source>
</evidence>
<comment type="cofactor">
    <cofactor evidence="1">
        <name>FAD</name>
        <dbReference type="ChEBI" id="CHEBI:57692"/>
    </cofactor>
</comment>
<dbReference type="OrthoDB" id="5376590at2759"/>
<dbReference type="AlphaFoldDB" id="A0A438KIP8"/>
<keyword evidence="4" id="KW-0560">Oxidoreductase</keyword>
<proteinExistence type="predicted"/>
<dbReference type="InterPro" id="IPR051169">
    <property type="entry name" value="NADH-Q_oxidoreductase"/>
</dbReference>
<reference evidence="5 6" key="1">
    <citation type="journal article" date="2018" name="PLoS Genet.">
        <title>Population sequencing reveals clonal diversity and ancestral inbreeding in the grapevine cultivar Chardonnay.</title>
        <authorList>
            <person name="Roach M.J."/>
            <person name="Johnson D.L."/>
            <person name="Bohlmann J."/>
            <person name="van Vuuren H.J."/>
            <person name="Jones S.J."/>
            <person name="Pretorius I.S."/>
            <person name="Schmidt S.A."/>
            <person name="Borneman A.R."/>
        </authorList>
    </citation>
    <scope>NUCLEOTIDE SEQUENCE [LARGE SCALE GENOMIC DNA]</scope>
    <source>
        <strain evidence="6">cv. Chardonnay</strain>
        <tissue evidence="5">Leaf</tissue>
    </source>
</reference>
<accession>A0A438KIP8</accession>
<evidence type="ECO:0000313" key="5">
    <source>
        <dbReference type="EMBL" id="RVX21067.1"/>
    </source>
</evidence>
<gene>
    <name evidence="5" type="primary">NDC1_3</name>
    <name evidence="5" type="ORF">CK203_002139</name>
</gene>
<evidence type="ECO:0000256" key="4">
    <source>
        <dbReference type="ARBA" id="ARBA00023002"/>
    </source>
</evidence>
<protein>
    <submittedName>
        <fullName evidence="5">Alternative NAD(P)H-ubiquinone oxidoreductase C1, chloroplastic/mitochondrial</fullName>
    </submittedName>
</protein>
<keyword evidence="2" id="KW-0285">Flavoprotein</keyword>
<sequence>MPSTEAVEQKEPQSPNCCLAFRLSVSLGLFLLQNGTDGSLCVTNTHSLQYPSEQMSKTQNWDFLFSFAYSLSNQNSGAVDDMFKTQDSDFFSFLVFSEQPNRGVSGRSKQWGMLFPGSSRKLAINMSILMNFQSKGFSFVASGATQWNGGVAELVEGEAASRPYTWPDKKKPRVCILGGGFGGLYTALRLESLVWPEDKKPQGGAYLFQRVHVFYQLMNN</sequence>
<evidence type="ECO:0000256" key="1">
    <source>
        <dbReference type="ARBA" id="ARBA00001974"/>
    </source>
</evidence>
<evidence type="ECO:0000313" key="6">
    <source>
        <dbReference type="Proteomes" id="UP000288805"/>
    </source>
</evidence>
<dbReference type="PANTHER" id="PTHR42913:SF4">
    <property type="entry name" value="ALTERNATIVE NAD(P)H-UBIQUINONE OXIDOREDUCTASE C1, CHLOROPLASTIC_MITOCHONDRIAL"/>
    <property type="match status" value="1"/>
</dbReference>
<keyword evidence="5" id="KW-0830">Ubiquinone</keyword>
<name>A0A438KIP8_VITVI</name>
<keyword evidence="3" id="KW-0274">FAD</keyword>